<dbReference type="EnsemblMetazoa" id="AATE006618-RA">
    <property type="protein sequence ID" value="AATE006618-PA.1"/>
    <property type="gene ID" value="AATE006618"/>
</dbReference>
<sequence>MLQDAVERVAVQDGLRGRTVVEVVRPYEVIVVGERLLVIADRRQLGPVPDWRKHRRQPDGWSDTGRRRSSRRRRRLALAAIFHVLPQQTAEAVEGERDGGNDGHQGHHDRDEIFVLLEDVLTFPLVRQVLRAAGRIVADACRRLQPQQELRVVAVAVDRVVGDVDRAEAVPGEHALVQPLEPVVAQAEVLQVEQPGERFLLQLGERLVGLNHHRFQVGVRLERGPLDAPKIEGALQLEVLQIGEPSERVGRQRFEVILSNRELFQPSQHAQGARWHPLESLRQGRERQRVNLVDQIAPEIQHQQFAQPHERPVRDGADFVMVQVQLLQFALVPERAVGDVEQFTSSLSSSQWHRCGQCSRLDDRSGTTSPSMKIHDTMSAISGDQISSAFVWKLGNFVHNGAPLRSGTGLVQNYSVQ</sequence>
<accession>A0A182IW51</accession>
<dbReference type="VEuPathDB" id="VectorBase:AATE006618"/>
<name>A0A182IW51_ANOAO</name>
<protein>
    <submittedName>
        <fullName evidence="2">Uncharacterized protein</fullName>
    </submittedName>
</protein>
<organism evidence="2">
    <name type="scientific">Anopheles atroparvus</name>
    <name type="common">European mosquito</name>
    <dbReference type="NCBI Taxonomy" id="41427"/>
    <lineage>
        <taxon>Eukaryota</taxon>
        <taxon>Metazoa</taxon>
        <taxon>Ecdysozoa</taxon>
        <taxon>Arthropoda</taxon>
        <taxon>Hexapoda</taxon>
        <taxon>Insecta</taxon>
        <taxon>Pterygota</taxon>
        <taxon>Neoptera</taxon>
        <taxon>Endopterygota</taxon>
        <taxon>Diptera</taxon>
        <taxon>Nematocera</taxon>
        <taxon>Culicoidea</taxon>
        <taxon>Culicidae</taxon>
        <taxon>Anophelinae</taxon>
        <taxon>Anopheles</taxon>
    </lineage>
</organism>
<feature type="region of interest" description="Disordered" evidence="1">
    <location>
        <begin position="49"/>
        <end position="68"/>
    </location>
</feature>
<reference evidence="2" key="1">
    <citation type="submission" date="2022-08" db="UniProtKB">
        <authorList>
            <consortium name="EnsemblMetazoa"/>
        </authorList>
    </citation>
    <scope>IDENTIFICATION</scope>
    <source>
        <strain evidence="2">EBRO</strain>
    </source>
</reference>
<dbReference type="AlphaFoldDB" id="A0A182IW51"/>
<evidence type="ECO:0000313" key="2">
    <source>
        <dbReference type="EnsemblMetazoa" id="AATE006618-PA.1"/>
    </source>
</evidence>
<proteinExistence type="predicted"/>
<evidence type="ECO:0000256" key="1">
    <source>
        <dbReference type="SAM" id="MobiDB-lite"/>
    </source>
</evidence>